<dbReference type="Gene3D" id="2.40.128.490">
    <property type="entry name" value="Uncharacterised protein PF14869, DUF4488"/>
    <property type="match status" value="1"/>
</dbReference>
<proteinExistence type="predicted"/>
<name>A0A1T5EEJ9_9SPHI</name>
<dbReference type="AlphaFoldDB" id="A0A1T5EEJ9"/>
<evidence type="ECO:0000313" key="1">
    <source>
        <dbReference type="EMBL" id="SKB82180.1"/>
    </source>
</evidence>
<dbReference type="STRING" id="572036.SAMN05661099_2932"/>
<keyword evidence="2" id="KW-1185">Reference proteome</keyword>
<evidence type="ECO:0008006" key="3">
    <source>
        <dbReference type="Google" id="ProtNLM"/>
    </source>
</evidence>
<protein>
    <recommendedName>
        <fullName evidence="3">Membrane or secreted protein</fullName>
    </recommendedName>
</protein>
<dbReference type="RefSeq" id="WP_139377494.1">
    <property type="nucleotide sequence ID" value="NZ_FUYR01000003.1"/>
</dbReference>
<accession>A0A1T5EEJ9</accession>
<reference evidence="2" key="1">
    <citation type="submission" date="2017-02" db="EMBL/GenBank/DDBJ databases">
        <authorList>
            <person name="Varghese N."/>
            <person name="Submissions S."/>
        </authorList>
    </citation>
    <scope>NUCLEOTIDE SEQUENCE [LARGE SCALE GENOMIC DNA]</scope>
    <source>
        <strain evidence="2">DSM 22385</strain>
    </source>
</reference>
<gene>
    <name evidence="1" type="ORF">SAMN05661099_2932</name>
</gene>
<dbReference type="Proteomes" id="UP000189981">
    <property type="component" value="Unassembled WGS sequence"/>
</dbReference>
<organism evidence="1 2">
    <name type="scientific">Daejeonella lutea</name>
    <dbReference type="NCBI Taxonomy" id="572036"/>
    <lineage>
        <taxon>Bacteria</taxon>
        <taxon>Pseudomonadati</taxon>
        <taxon>Bacteroidota</taxon>
        <taxon>Sphingobacteriia</taxon>
        <taxon>Sphingobacteriales</taxon>
        <taxon>Sphingobacteriaceae</taxon>
        <taxon>Daejeonella</taxon>
    </lineage>
</organism>
<dbReference type="OrthoDB" id="706756at2"/>
<sequence length="244" mass="27301">MKNYIKILGLSLSAIMLIGVLSFTYKAQNNSIINGAWKFQNGPVEQVLVINDGYFMHTTFDKSKKQLIATRGGAYKFANSQLEATIEFSPNFKEEIGQTKKYSFSTNKDRLASDINGKKEIWTMLDNGKGPMVGTWRSSGRMVDGKVVLSPPRARKTFKLVTGSRFQWAAINAETKEFFGTGGGSYTYADGKYTETLDFFTKDSTRVGASLTFDGKIEGDLWHHSGLSSQGAKMYEIWKMEPKQ</sequence>
<dbReference type="EMBL" id="FUYR01000003">
    <property type="protein sequence ID" value="SKB82180.1"/>
    <property type="molecule type" value="Genomic_DNA"/>
</dbReference>
<evidence type="ECO:0000313" key="2">
    <source>
        <dbReference type="Proteomes" id="UP000189981"/>
    </source>
</evidence>